<dbReference type="PROSITE" id="PS51257">
    <property type="entry name" value="PROKAR_LIPOPROTEIN"/>
    <property type="match status" value="1"/>
</dbReference>
<dbReference type="InterPro" id="IPR032693">
    <property type="entry name" value="YtkA-like_dom"/>
</dbReference>
<keyword evidence="1" id="KW-0732">Signal</keyword>
<accession>A0ABW0LJY1</accession>
<evidence type="ECO:0000256" key="1">
    <source>
        <dbReference type="SAM" id="SignalP"/>
    </source>
</evidence>
<feature type="signal peptide" evidence="1">
    <location>
        <begin position="1"/>
        <end position="25"/>
    </location>
</feature>
<dbReference type="Pfam" id="PF13115">
    <property type="entry name" value="YtkA"/>
    <property type="match status" value="1"/>
</dbReference>
<evidence type="ECO:0000259" key="2">
    <source>
        <dbReference type="Pfam" id="PF13115"/>
    </source>
</evidence>
<reference evidence="4" key="1">
    <citation type="journal article" date="2019" name="Int. J. Syst. Evol. Microbiol.">
        <title>The Global Catalogue of Microorganisms (GCM) 10K type strain sequencing project: providing services to taxonomists for standard genome sequencing and annotation.</title>
        <authorList>
            <consortium name="The Broad Institute Genomics Platform"/>
            <consortium name="The Broad Institute Genome Sequencing Center for Infectious Disease"/>
            <person name="Wu L."/>
            <person name="Ma J."/>
        </authorList>
    </citation>
    <scope>NUCLEOTIDE SEQUENCE [LARGE SCALE GENOMIC DNA]</scope>
    <source>
        <strain evidence="4">CGMCC 1.12237</strain>
    </source>
</reference>
<name>A0ABW0LJY1_9BACI</name>
<organism evidence="3 4">
    <name type="scientific">Lederbergia graminis</name>
    <dbReference type="NCBI Taxonomy" id="735518"/>
    <lineage>
        <taxon>Bacteria</taxon>
        <taxon>Bacillati</taxon>
        <taxon>Bacillota</taxon>
        <taxon>Bacilli</taxon>
        <taxon>Bacillales</taxon>
        <taxon>Bacillaceae</taxon>
        <taxon>Lederbergia</taxon>
    </lineage>
</organism>
<evidence type="ECO:0000313" key="4">
    <source>
        <dbReference type="Proteomes" id="UP001596147"/>
    </source>
</evidence>
<comment type="caution">
    <text evidence="3">The sequence shown here is derived from an EMBL/GenBank/DDBJ whole genome shotgun (WGS) entry which is preliminary data.</text>
</comment>
<dbReference type="EMBL" id="JBHSMC010000021">
    <property type="protein sequence ID" value="MFC5466204.1"/>
    <property type="molecule type" value="Genomic_DNA"/>
</dbReference>
<feature type="chain" id="PRO_5045614079" evidence="1">
    <location>
        <begin position="26"/>
        <end position="156"/>
    </location>
</feature>
<feature type="domain" description="YtkA-like" evidence="2">
    <location>
        <begin position="32"/>
        <end position="109"/>
    </location>
</feature>
<evidence type="ECO:0000313" key="3">
    <source>
        <dbReference type="EMBL" id="MFC5466204.1"/>
    </source>
</evidence>
<keyword evidence="4" id="KW-1185">Reference proteome</keyword>
<protein>
    <submittedName>
        <fullName evidence="3">FixH family protein</fullName>
    </submittedName>
</protein>
<gene>
    <name evidence="3" type="ORF">ACFPM4_15840</name>
</gene>
<dbReference type="Proteomes" id="UP001596147">
    <property type="component" value="Unassembled WGS sequence"/>
</dbReference>
<sequence length="156" mass="17173">MKNIRISIIAMFTVALLLSACSAEKSDADAEVAAEIMIPSRIDVNTETELSVKVVQGSTAVDDANDVQFEIWTANSDDSELITAKHSKDGKYAIHISFADEGLYYVQTHITARGTHIMPTKAFIVGTATKEQLNELEKYNQQQDTPNIPNGEHSHH</sequence>
<dbReference type="RefSeq" id="WP_382353860.1">
    <property type="nucleotide sequence ID" value="NZ_JBHSMC010000021.1"/>
</dbReference>
<dbReference type="Gene3D" id="2.60.40.3760">
    <property type="match status" value="1"/>
</dbReference>
<proteinExistence type="predicted"/>